<sequence length="508" mass="56068">GTPQPPGSPHPTERRWGETHTPALHGAACSLRIPSGSGRLPSCTAFLLLREVNGRQGLDGVEEADVPPAPSLTGTGLKRPGTPELCSEKKHVPGSRSPFPGPAPLSLTGRVPPTAISGTGAAPLPPPAGRRRHYPSARRAAGGRTGGQRTPGRLPPGPIPPPAALSSGFPPRRGCRGCRCRSLPAARKEPGCRPQRVFSTATRRRARWRRSFIALCGRSALTKDGGSLRRVAGGHGRAGAVPLRRPSPRPPGVAGEARRVLPAPQDGLLRRGGDKDLQFHIVKQARAQSVKEGTGYSEGSYSLLPVEVPQNHKRFTCDLTQADRLALYDYVVEETKKQRSRSQITENDSDLFVDLAAKITQDDSQKGPKSHLEILAEMRDYKRRRQSYRAKNVHITKKSYTEVIRDVIGVHMEELSNHWQEENRLDNAEICEGGKSKSSGRKEDRRSASVDSRQSGGSCKDTERSRHRREASRSPNKRKRSRERGKERDSRRKRERDEDKYHSHKRRK</sequence>
<keyword evidence="3" id="KW-1185">Reference proteome</keyword>
<dbReference type="GO" id="GO:0005829">
    <property type="term" value="C:cytosol"/>
    <property type="evidence" value="ECO:0007669"/>
    <property type="project" value="TreeGrafter"/>
</dbReference>
<feature type="compositionally biased region" description="Pro residues" evidence="1">
    <location>
        <begin position="153"/>
        <end position="163"/>
    </location>
</feature>
<feature type="region of interest" description="Disordered" evidence="1">
    <location>
        <begin position="59"/>
        <end position="171"/>
    </location>
</feature>
<reference evidence="2" key="2">
    <citation type="submission" date="2025-09" db="UniProtKB">
        <authorList>
            <consortium name="Ensembl"/>
        </authorList>
    </citation>
    <scope>IDENTIFICATION</scope>
</reference>
<evidence type="ECO:0000313" key="3">
    <source>
        <dbReference type="Proteomes" id="UP000472275"/>
    </source>
</evidence>
<reference evidence="2" key="1">
    <citation type="submission" date="2025-08" db="UniProtKB">
        <authorList>
            <consortium name="Ensembl"/>
        </authorList>
    </citation>
    <scope>IDENTIFICATION</scope>
</reference>
<dbReference type="GO" id="GO:0005689">
    <property type="term" value="C:U12-type spliceosomal complex"/>
    <property type="evidence" value="ECO:0007669"/>
    <property type="project" value="TreeGrafter"/>
</dbReference>
<dbReference type="InterPro" id="IPR051591">
    <property type="entry name" value="UPF0224_FAM112_RNA_Proc"/>
</dbReference>
<proteinExistence type="predicted"/>
<dbReference type="Proteomes" id="UP000472275">
    <property type="component" value="Chromosome 18"/>
</dbReference>
<gene>
    <name evidence="2" type="primary">SNRNP48</name>
</gene>
<feature type="compositionally biased region" description="Low complexity" evidence="1">
    <location>
        <begin position="137"/>
        <end position="152"/>
    </location>
</feature>
<dbReference type="PANTHER" id="PTHR21402">
    <property type="entry name" value="GAMETOCYTE SPECIFIC FACTOR 1-RELATED"/>
    <property type="match status" value="1"/>
</dbReference>
<name>A0A663F3K8_AQUCH</name>
<dbReference type="GeneTree" id="ENSGT00390000004886"/>
<dbReference type="PANTHER" id="PTHR21402:SF10">
    <property type="entry name" value="U11_U12 SMALL NUCLEAR RIBONUCLEOPROTEIN 48 KDA PROTEIN"/>
    <property type="match status" value="1"/>
</dbReference>
<dbReference type="Ensembl" id="ENSACCT00020019986.1">
    <property type="protein sequence ID" value="ENSACCP00020019149.1"/>
    <property type="gene ID" value="ENSACCG00020013167.1"/>
</dbReference>
<feature type="compositionally biased region" description="Basic residues" evidence="1">
    <location>
        <begin position="465"/>
        <end position="483"/>
    </location>
</feature>
<organism evidence="2 3">
    <name type="scientific">Aquila chrysaetos chrysaetos</name>
    <dbReference type="NCBI Taxonomy" id="223781"/>
    <lineage>
        <taxon>Eukaryota</taxon>
        <taxon>Metazoa</taxon>
        <taxon>Chordata</taxon>
        <taxon>Craniata</taxon>
        <taxon>Vertebrata</taxon>
        <taxon>Euteleostomi</taxon>
        <taxon>Archelosauria</taxon>
        <taxon>Archosauria</taxon>
        <taxon>Dinosauria</taxon>
        <taxon>Saurischia</taxon>
        <taxon>Theropoda</taxon>
        <taxon>Coelurosauria</taxon>
        <taxon>Aves</taxon>
        <taxon>Neognathae</taxon>
        <taxon>Neoaves</taxon>
        <taxon>Telluraves</taxon>
        <taxon>Accipitrimorphae</taxon>
        <taxon>Accipitriformes</taxon>
        <taxon>Accipitridae</taxon>
        <taxon>Accipitrinae</taxon>
        <taxon>Aquila</taxon>
    </lineage>
</organism>
<evidence type="ECO:0000313" key="2">
    <source>
        <dbReference type="Ensembl" id="ENSACCP00020019149.1"/>
    </source>
</evidence>
<dbReference type="AlphaFoldDB" id="A0A663F3K8"/>
<feature type="compositionally biased region" description="Basic and acidic residues" evidence="1">
    <location>
        <begin position="430"/>
        <end position="448"/>
    </location>
</feature>
<evidence type="ECO:0000256" key="1">
    <source>
        <dbReference type="SAM" id="MobiDB-lite"/>
    </source>
</evidence>
<dbReference type="GO" id="GO:0005654">
    <property type="term" value="C:nucleoplasm"/>
    <property type="evidence" value="ECO:0007669"/>
    <property type="project" value="TreeGrafter"/>
</dbReference>
<dbReference type="InParanoid" id="A0A663F3K8"/>
<feature type="region of interest" description="Disordered" evidence="1">
    <location>
        <begin position="430"/>
        <end position="508"/>
    </location>
</feature>
<protein>
    <submittedName>
        <fullName evidence="2">Small nuclear ribonucleoprotein U11/U12 subunit 48</fullName>
    </submittedName>
</protein>
<feature type="region of interest" description="Disordered" evidence="1">
    <location>
        <begin position="1"/>
        <end position="21"/>
    </location>
</feature>
<feature type="compositionally biased region" description="Basic and acidic residues" evidence="1">
    <location>
        <begin position="484"/>
        <end position="501"/>
    </location>
</feature>
<feature type="region of interest" description="Disordered" evidence="1">
    <location>
        <begin position="227"/>
        <end position="257"/>
    </location>
</feature>
<accession>A0A663F3K8</accession>